<reference evidence="3 4" key="1">
    <citation type="submission" date="2019-05" db="EMBL/GenBank/DDBJ databases">
        <authorList>
            <person name="Zhou X."/>
        </authorList>
    </citation>
    <scope>NUCLEOTIDE SEQUENCE [LARGE SCALE GENOMIC DNA]</scope>
    <source>
        <strain evidence="3 4">DSM 432</strain>
    </source>
</reference>
<dbReference type="OrthoDB" id="9786294at2"/>
<gene>
    <name evidence="3" type="ORF">FBQ73_17590</name>
</gene>
<dbReference type="PRINTS" id="PR00625">
    <property type="entry name" value="JDOMAIN"/>
</dbReference>
<dbReference type="EMBL" id="VAUP01000035">
    <property type="protein sequence ID" value="TLX41913.1"/>
    <property type="molecule type" value="Genomic_DNA"/>
</dbReference>
<protein>
    <submittedName>
        <fullName evidence="3">J domain-containing protein</fullName>
    </submittedName>
</protein>
<proteinExistence type="predicted"/>
<evidence type="ECO:0000256" key="1">
    <source>
        <dbReference type="SAM" id="MobiDB-lite"/>
    </source>
</evidence>
<name>A0A6C1KSZ1_XANAU</name>
<comment type="caution">
    <text evidence="3">The sequence shown here is derived from an EMBL/GenBank/DDBJ whole genome shotgun (WGS) entry which is preliminary data.</text>
</comment>
<dbReference type="Proteomes" id="UP000305131">
    <property type="component" value="Unassembled WGS sequence"/>
</dbReference>
<evidence type="ECO:0000313" key="3">
    <source>
        <dbReference type="EMBL" id="TLX41913.1"/>
    </source>
</evidence>
<accession>A0A6C1KSZ1</accession>
<dbReference type="SMART" id="SM00271">
    <property type="entry name" value="DnaJ"/>
    <property type="match status" value="1"/>
</dbReference>
<dbReference type="Pfam" id="PF00226">
    <property type="entry name" value="DnaJ"/>
    <property type="match status" value="1"/>
</dbReference>
<dbReference type="CDD" id="cd06257">
    <property type="entry name" value="DnaJ"/>
    <property type="match status" value="1"/>
</dbReference>
<dbReference type="InterPro" id="IPR036869">
    <property type="entry name" value="J_dom_sf"/>
</dbReference>
<dbReference type="SUPFAM" id="SSF46565">
    <property type="entry name" value="Chaperone J-domain"/>
    <property type="match status" value="1"/>
</dbReference>
<dbReference type="RefSeq" id="WP_138400775.1">
    <property type="nucleotide sequence ID" value="NZ_JBAFVI010000005.1"/>
</dbReference>
<dbReference type="AlphaFoldDB" id="A0A6C1KSZ1"/>
<evidence type="ECO:0000313" key="4">
    <source>
        <dbReference type="Proteomes" id="UP000305131"/>
    </source>
</evidence>
<sequence>MKLNSPLFDRIRVKPAEDRRTRRFLQGCQWPGCAAEGTHKAPKGRHQEGQYWHYCIDHVREYNQSYNYFAGMTDDAVYAYQKDALTGHRPTWKMGAKGDGQPGASANGAPDPDGMRDPFGFTAEMGGAFRADRPEPDGRIVRTTERRALELMGLEMSAEPAEIKARYKALVKLHHPDANGGDRSSEDRLRSVIQAYNSLKQAGFC</sequence>
<organism evidence="3 4">
    <name type="scientific">Xanthobacter autotrophicus</name>
    <dbReference type="NCBI Taxonomy" id="280"/>
    <lineage>
        <taxon>Bacteria</taxon>
        <taxon>Pseudomonadati</taxon>
        <taxon>Pseudomonadota</taxon>
        <taxon>Alphaproteobacteria</taxon>
        <taxon>Hyphomicrobiales</taxon>
        <taxon>Xanthobacteraceae</taxon>
        <taxon>Xanthobacter</taxon>
    </lineage>
</organism>
<dbReference type="GeneID" id="95775269"/>
<dbReference type="PROSITE" id="PS50076">
    <property type="entry name" value="DNAJ_2"/>
    <property type="match status" value="1"/>
</dbReference>
<feature type="domain" description="J" evidence="2">
    <location>
        <begin position="147"/>
        <end position="204"/>
    </location>
</feature>
<feature type="region of interest" description="Disordered" evidence="1">
    <location>
        <begin position="94"/>
        <end position="113"/>
    </location>
</feature>
<dbReference type="InterPro" id="IPR001623">
    <property type="entry name" value="DnaJ_domain"/>
</dbReference>
<evidence type="ECO:0000259" key="2">
    <source>
        <dbReference type="PROSITE" id="PS50076"/>
    </source>
</evidence>
<dbReference type="Gene3D" id="1.10.287.110">
    <property type="entry name" value="DnaJ domain"/>
    <property type="match status" value="1"/>
</dbReference>